<geneLocation type="plasmid" evidence="6">
    <name>pPUV-7</name>
</geneLocation>
<evidence type="ECO:0000313" key="14">
    <source>
        <dbReference type="EMBL" id="QOJ69536.1"/>
    </source>
</evidence>
<geneLocation type="plasmid" evidence="4">
    <name>pPUV-5</name>
</geneLocation>
<geneLocation type="plasmid" evidence="13">
    <name>pPUV-14</name>
</geneLocation>
<dbReference type="EMBL" id="MT732186">
    <property type="protein sequence ID" value="QOJ65771.1"/>
    <property type="molecule type" value="Genomic_DNA"/>
</dbReference>
<protein>
    <submittedName>
        <fullName evidence="2">Uncharacterized protein</fullName>
    </submittedName>
</protein>
<dbReference type="EMBL" id="MT732187">
    <property type="protein sequence ID" value="QOJ66360.1"/>
    <property type="molecule type" value="Genomic_DNA"/>
</dbReference>
<keyword evidence="2" id="KW-0614">Plasmid</keyword>
<dbReference type="EMBL" id="MT732197">
    <property type="protein sequence ID" value="QOJ71579.1"/>
    <property type="molecule type" value="Genomic_DNA"/>
</dbReference>
<dbReference type="EMBL" id="MT732190">
    <property type="protein sequence ID" value="QOJ68011.1"/>
    <property type="molecule type" value="Genomic_DNA"/>
</dbReference>
<geneLocation type="plasmid" evidence="11">
    <name>pPUV-12</name>
</geneLocation>
<geneLocation type="plasmid" evidence="17">
    <name>pPUV-18</name>
</geneLocation>
<evidence type="ECO:0000313" key="3">
    <source>
        <dbReference type="EMBL" id="QOJ63078.1"/>
    </source>
</evidence>
<dbReference type="EMBL" id="MT732192">
    <property type="protein sequence ID" value="QOJ69041.1"/>
    <property type="molecule type" value="Genomic_DNA"/>
</dbReference>
<geneLocation type="plasmid" evidence="14">
    <name>pPUV-15</name>
</geneLocation>
<proteinExistence type="predicted"/>
<dbReference type="EMBL" id="MT732195">
    <property type="protein sequence ID" value="QOJ70562.1"/>
    <property type="molecule type" value="Genomic_DNA"/>
</dbReference>
<dbReference type="EMBL" id="MT732183">
    <property type="protein sequence ID" value="QOJ64167.1"/>
    <property type="molecule type" value="Genomic_DNA"/>
</dbReference>
<geneLocation type="plasmid" evidence="9">
    <name>pPUV-10</name>
</geneLocation>
<geneLocation type="plasmid" evidence="19">
    <name>pPUV-1</name>
</geneLocation>
<geneLocation type="plasmid" evidence="16">
    <name>pPUV-17</name>
</geneLocation>
<dbReference type="RefSeq" id="WP_126152502.1">
    <property type="nucleotide sequence ID" value="NZ_CAADPS010000204.1"/>
</dbReference>
<evidence type="ECO:0000313" key="8">
    <source>
        <dbReference type="EMBL" id="QOJ66360.1"/>
    </source>
</evidence>
<geneLocation type="plasmid" evidence="7">
    <name>pPUV-8</name>
</geneLocation>
<name>A0A7L9E7D7_PSEAI</name>
<reference evidence="1" key="1">
    <citation type="submission" date="2020-01" db="EMBL/GenBank/DDBJ databases">
        <title>Bacteria Cultured from War Wounds Associated with the Conflict in Eastern Ukraine.</title>
        <authorList>
            <person name="Snesrud E."/>
            <person name="Galac M.R."/>
            <person name="Mc Gann P."/>
            <person name="Valentine K."/>
            <person name="Viacheslav K."/>
        </authorList>
    </citation>
    <scope>NUCLEOTIDE SEQUENCE</scope>
    <source>
        <strain evidence="1">VNMU148</strain>
    </source>
</reference>
<dbReference type="EMBL" id="MT732188">
    <property type="protein sequence ID" value="QOJ66910.1"/>
    <property type="molecule type" value="Genomic_DNA"/>
</dbReference>
<evidence type="ECO:0000313" key="16">
    <source>
        <dbReference type="EMBL" id="QOJ70562.1"/>
    </source>
</evidence>
<dbReference type="EMBL" id="MT732180">
    <property type="protein sequence ID" value="QOJ62516.1"/>
    <property type="molecule type" value="Genomic_DNA"/>
</dbReference>
<dbReference type="EMBL" id="MT732194">
    <property type="protein sequence ID" value="QOJ70069.1"/>
    <property type="molecule type" value="Genomic_DNA"/>
</dbReference>
<evidence type="ECO:0000313" key="1">
    <source>
        <dbReference type="EMBL" id="MZZ15893.1"/>
    </source>
</evidence>
<geneLocation type="plasmid" evidence="18">
    <name>pPUV-19</name>
</geneLocation>
<geneLocation type="plasmid" evidence="8">
    <name>pPUV-9</name>
</geneLocation>
<gene>
    <name evidence="1" type="ORF">GUL26_26880</name>
</gene>
<geneLocation type="plasmid" evidence="15">
    <name>pPUV-16</name>
</geneLocation>
<evidence type="ECO:0000313" key="10">
    <source>
        <dbReference type="EMBL" id="QOJ67480.1"/>
    </source>
</evidence>
<evidence type="ECO:0000313" key="5">
    <source>
        <dbReference type="EMBL" id="QOJ64677.1"/>
    </source>
</evidence>
<dbReference type="GeneID" id="42592459"/>
<dbReference type="EMBL" id="MT732191">
    <property type="protein sequence ID" value="QOJ68547.1"/>
    <property type="molecule type" value="Genomic_DNA"/>
</dbReference>
<geneLocation type="plasmid" evidence="10">
    <name>pPUV-11</name>
</geneLocation>
<evidence type="ECO:0000313" key="4">
    <source>
        <dbReference type="EMBL" id="QOJ64167.1"/>
    </source>
</evidence>
<dbReference type="EMBL" id="MT732196">
    <property type="protein sequence ID" value="QOJ71053.1"/>
    <property type="molecule type" value="Genomic_DNA"/>
</dbReference>
<geneLocation type="plasmid" evidence="3">
    <name>pPUV-3</name>
</geneLocation>
<evidence type="ECO:0000313" key="11">
    <source>
        <dbReference type="EMBL" id="QOJ68011.1"/>
    </source>
</evidence>
<accession>A0A7L9E7D7</accession>
<dbReference type="EMBL" id="MT732185">
    <property type="protein sequence ID" value="QOJ65266.1"/>
    <property type="molecule type" value="Genomic_DNA"/>
</dbReference>
<evidence type="ECO:0000313" key="12">
    <source>
        <dbReference type="EMBL" id="QOJ68547.1"/>
    </source>
</evidence>
<evidence type="ECO:0000313" key="19">
    <source>
        <dbReference type="EMBL" id="QOJ72185.1"/>
    </source>
</evidence>
<dbReference type="AlphaFoldDB" id="A0A7L9E7D7"/>
<geneLocation type="plasmid" evidence="2">
    <name>pPUV-2</name>
</geneLocation>
<dbReference type="EMBL" id="MT732181">
    <property type="protein sequence ID" value="QOJ63078.1"/>
    <property type="molecule type" value="Genomic_DNA"/>
</dbReference>
<organism evidence="2">
    <name type="scientific">Pseudomonas aeruginosa</name>
    <dbReference type="NCBI Taxonomy" id="287"/>
    <lineage>
        <taxon>Bacteria</taxon>
        <taxon>Pseudomonadati</taxon>
        <taxon>Pseudomonadota</taxon>
        <taxon>Gammaproteobacteria</taxon>
        <taxon>Pseudomonadales</taxon>
        <taxon>Pseudomonadaceae</taxon>
        <taxon>Pseudomonas</taxon>
    </lineage>
</organism>
<evidence type="ECO:0000313" key="6">
    <source>
        <dbReference type="EMBL" id="QOJ65266.1"/>
    </source>
</evidence>
<geneLocation type="plasmid" evidence="5">
    <name>pPUV-6</name>
</geneLocation>
<evidence type="ECO:0000313" key="15">
    <source>
        <dbReference type="EMBL" id="QOJ70069.1"/>
    </source>
</evidence>
<evidence type="ECO:0000313" key="7">
    <source>
        <dbReference type="EMBL" id="QOJ65771.1"/>
    </source>
</evidence>
<evidence type="ECO:0000313" key="17">
    <source>
        <dbReference type="EMBL" id="QOJ71053.1"/>
    </source>
</evidence>
<evidence type="ECO:0000313" key="13">
    <source>
        <dbReference type="EMBL" id="QOJ69041.1"/>
    </source>
</evidence>
<evidence type="ECO:0000313" key="9">
    <source>
        <dbReference type="EMBL" id="QOJ66910.1"/>
    </source>
</evidence>
<dbReference type="EMBL" id="MT732184">
    <property type="protein sequence ID" value="QOJ64677.1"/>
    <property type="molecule type" value="Genomic_DNA"/>
</dbReference>
<evidence type="ECO:0000313" key="2">
    <source>
        <dbReference type="EMBL" id="QOJ62516.1"/>
    </source>
</evidence>
<evidence type="ECO:0000313" key="18">
    <source>
        <dbReference type="EMBL" id="QOJ71579.1"/>
    </source>
</evidence>
<reference evidence="2" key="2">
    <citation type="journal article" date="2021" name="Antimicrob. Agents Chemother.">
        <title>Epidemic territorial spread of IncP-2-type VIM-2 carbapenemase-encoding megaplasmids in nosocomial Pseudomonas aeruginosa populations.</title>
        <authorList>
            <person name="Urbanowicz P."/>
            <person name="Bitar I."/>
            <person name="Izdebski R."/>
            <person name="Baraniak A."/>
            <person name="Literacka E."/>
            <person name="Hrabak J."/>
            <person name="Gniadkowski M."/>
        </authorList>
    </citation>
    <scope>NUCLEOTIDE SEQUENCE</scope>
    <source>
        <strain evidence="16">NMI133/15</strain>
        <strain evidence="14">NMI1389/13</strain>
        <strain evidence="10">NMI162/10</strain>
        <strain evidence="4">NMI2418/06</strain>
        <strain evidence="2">NMI259/06</strain>
        <strain evidence="7">NMI2635/08</strain>
        <strain evidence="18">NMI2785/12</strain>
        <strain evidence="9">NMI3005/09</strain>
        <strain evidence="8">NMI3364/08</strain>
        <strain evidence="5">NMI3438/07</strain>
        <strain evidence="6">NMI3459/07</strain>
        <strain evidence="17">NMI5912/09</strain>
        <strain evidence="13">NMI6124/12</strain>
        <strain evidence="15">NMI700/14</strain>
        <strain evidence="19">NMI804/03</strain>
        <strain evidence="11">NMI8635/11</strain>
        <strain evidence="12">NMI8769/11</strain>
        <strain evidence="3">NMI981/06</strain>
        <plasmid evidence="19">pPUV-1</plasmid>
        <plasmid evidence="9">pPUV-10</plasmid>
        <plasmid evidence="10">pPUV-11</plasmid>
        <plasmid evidence="11">pPUV-12</plasmid>
        <plasmid evidence="12">pPUV-13</plasmid>
        <plasmid evidence="13">pPUV-14</plasmid>
        <plasmid evidence="14">pPUV-15</plasmid>
        <plasmid evidence="15">pPUV-16</plasmid>
        <plasmid evidence="16">pPUV-17</plasmid>
        <plasmid evidence="17">pPUV-18</plasmid>
        <plasmid evidence="18">pPUV-19</plasmid>
        <plasmid evidence="2">pPUV-2</plasmid>
        <plasmid evidence="3">pPUV-3</plasmid>
        <plasmid evidence="4">pPUV-5</plasmid>
        <plasmid evidence="5">pPUV-6</plasmid>
        <plasmid evidence="6">pPUV-7</plasmid>
        <plasmid evidence="7">pPUV-8</plasmid>
        <plasmid evidence="8">pPUV-9</plasmid>
    </source>
</reference>
<dbReference type="EMBL" id="MT732179">
    <property type="protein sequence ID" value="QOJ72185.1"/>
    <property type="molecule type" value="Genomic_DNA"/>
</dbReference>
<geneLocation type="plasmid" evidence="12">
    <name>pPUV-13</name>
</geneLocation>
<sequence>MFVQALALLQGHLMVTKSLNTASSGTEFIVQLLERSAGVKVEGGLRQTLISILQDLPEGANVRDLQNAVLGIETEQVKPLLDALDQMANAPLRSQDEYWQLFKAGELIQLDAGEPRVLNLASSFHSDADSILGVFEAASGTKLSDSQLRAAKTAGLELAAGGEPTVRSLVERWALVEGLEDFAAAVKAAMMPA</sequence>
<dbReference type="EMBL" id="MT732193">
    <property type="protein sequence ID" value="QOJ69536.1"/>
    <property type="molecule type" value="Genomic_DNA"/>
</dbReference>
<dbReference type="EMBL" id="WXZT01000024">
    <property type="protein sequence ID" value="MZZ15893.1"/>
    <property type="molecule type" value="Genomic_DNA"/>
</dbReference>
<dbReference type="EMBL" id="MT732189">
    <property type="protein sequence ID" value="QOJ67480.1"/>
    <property type="molecule type" value="Genomic_DNA"/>
</dbReference>
<dbReference type="Proteomes" id="UP000644192">
    <property type="component" value="Unassembled WGS sequence"/>
</dbReference>